<keyword evidence="2" id="KW-1185">Reference proteome</keyword>
<proteinExistence type="predicted"/>
<gene>
    <name evidence="1" type="ORF">QO011_004905</name>
</gene>
<name>A0ABU0JC74_9HYPH</name>
<sequence length="83" mass="9029">MAITIDLPPEIEANLAARAAASGVSLHQYLLHLLEEQAPVRPDAPLSPAERAALWRQSALNLPRTRPLPDAAISREAIYEPRG</sequence>
<dbReference type="RefSeq" id="WP_307277749.1">
    <property type="nucleotide sequence ID" value="NZ_JAUSVX010000010.1"/>
</dbReference>
<dbReference type="SUPFAM" id="SSF47598">
    <property type="entry name" value="Ribbon-helix-helix"/>
    <property type="match status" value="1"/>
</dbReference>
<dbReference type="InterPro" id="IPR010985">
    <property type="entry name" value="Ribbon_hlx_hlx"/>
</dbReference>
<organism evidence="1 2">
    <name type="scientific">Labrys wisconsinensis</name>
    <dbReference type="NCBI Taxonomy" id="425677"/>
    <lineage>
        <taxon>Bacteria</taxon>
        <taxon>Pseudomonadati</taxon>
        <taxon>Pseudomonadota</taxon>
        <taxon>Alphaproteobacteria</taxon>
        <taxon>Hyphomicrobiales</taxon>
        <taxon>Xanthobacteraceae</taxon>
        <taxon>Labrys</taxon>
    </lineage>
</organism>
<evidence type="ECO:0000313" key="1">
    <source>
        <dbReference type="EMBL" id="MDQ0471878.1"/>
    </source>
</evidence>
<dbReference type="Proteomes" id="UP001242480">
    <property type="component" value="Unassembled WGS sequence"/>
</dbReference>
<accession>A0ABU0JC74</accession>
<evidence type="ECO:0008006" key="3">
    <source>
        <dbReference type="Google" id="ProtNLM"/>
    </source>
</evidence>
<reference evidence="1 2" key="1">
    <citation type="submission" date="2023-07" db="EMBL/GenBank/DDBJ databases">
        <title>Genomic Encyclopedia of Type Strains, Phase IV (KMG-IV): sequencing the most valuable type-strain genomes for metagenomic binning, comparative biology and taxonomic classification.</title>
        <authorList>
            <person name="Goeker M."/>
        </authorList>
    </citation>
    <scope>NUCLEOTIDE SEQUENCE [LARGE SCALE GENOMIC DNA]</scope>
    <source>
        <strain evidence="1 2">DSM 19619</strain>
    </source>
</reference>
<evidence type="ECO:0000313" key="2">
    <source>
        <dbReference type="Proteomes" id="UP001242480"/>
    </source>
</evidence>
<comment type="caution">
    <text evidence="1">The sequence shown here is derived from an EMBL/GenBank/DDBJ whole genome shotgun (WGS) entry which is preliminary data.</text>
</comment>
<protein>
    <recommendedName>
        <fullName evidence="3">Toxin-antitoxin system HicB family antitoxin</fullName>
    </recommendedName>
</protein>
<dbReference type="EMBL" id="JAUSVX010000010">
    <property type="protein sequence ID" value="MDQ0471878.1"/>
    <property type="molecule type" value="Genomic_DNA"/>
</dbReference>